<evidence type="ECO:0000256" key="7">
    <source>
        <dbReference type="ARBA" id="ARBA00022723"/>
    </source>
</evidence>
<comment type="catalytic activity">
    <reaction evidence="13 15">
        <text>5-amino-6-(5-phospho-D-ribitylamino)uracil + NADP(+) = 5-amino-6-(5-phospho-D-ribosylamino)uracil + NADPH + H(+)</text>
        <dbReference type="Rhea" id="RHEA:17845"/>
        <dbReference type="ChEBI" id="CHEBI:15378"/>
        <dbReference type="ChEBI" id="CHEBI:57783"/>
        <dbReference type="ChEBI" id="CHEBI:58349"/>
        <dbReference type="ChEBI" id="CHEBI:58421"/>
        <dbReference type="ChEBI" id="CHEBI:58453"/>
        <dbReference type="EC" id="1.1.1.193"/>
    </reaction>
</comment>
<comment type="similarity">
    <text evidence="5 15">In the C-terminal section; belongs to the HTP reductase family.</text>
</comment>
<dbReference type="InterPro" id="IPR011549">
    <property type="entry name" value="RibD_C"/>
</dbReference>
<dbReference type="Gene3D" id="3.40.140.10">
    <property type="entry name" value="Cytidine Deaminase, domain 2"/>
    <property type="match status" value="1"/>
</dbReference>
<dbReference type="EC" id="3.5.4.26" evidence="15"/>
<dbReference type="InterPro" id="IPR016192">
    <property type="entry name" value="APOBEC/CMP_deaminase_Zn-bd"/>
</dbReference>
<dbReference type="GO" id="GO:0009231">
    <property type="term" value="P:riboflavin biosynthetic process"/>
    <property type="evidence" value="ECO:0007669"/>
    <property type="project" value="UniProtKB-KW"/>
</dbReference>
<comment type="catalytic activity">
    <reaction evidence="14 15">
        <text>2,5-diamino-6-hydroxy-4-(5-phosphoribosylamino)-pyrimidine + H2O + H(+) = 5-amino-6-(5-phospho-D-ribosylamino)uracil + NH4(+)</text>
        <dbReference type="Rhea" id="RHEA:21868"/>
        <dbReference type="ChEBI" id="CHEBI:15377"/>
        <dbReference type="ChEBI" id="CHEBI:15378"/>
        <dbReference type="ChEBI" id="CHEBI:28938"/>
        <dbReference type="ChEBI" id="CHEBI:58453"/>
        <dbReference type="ChEBI" id="CHEBI:58614"/>
        <dbReference type="EC" id="3.5.4.26"/>
    </reaction>
</comment>
<feature type="binding site" evidence="17">
    <location>
        <position position="198"/>
    </location>
    <ligand>
        <name>substrate</name>
    </ligand>
</feature>
<dbReference type="Gene3D" id="3.40.430.10">
    <property type="entry name" value="Dihydrofolate Reductase, subunit A"/>
    <property type="match status" value="1"/>
</dbReference>
<keyword evidence="6 15" id="KW-0686">Riboflavin biosynthesis</keyword>
<name>A0A923LST8_9FIRM</name>
<feature type="binding site" evidence="18">
    <location>
        <position position="78"/>
    </location>
    <ligand>
        <name>Zn(2+)</name>
        <dbReference type="ChEBI" id="CHEBI:29105"/>
        <note>catalytic</note>
    </ligand>
</feature>
<evidence type="ECO:0000256" key="16">
    <source>
        <dbReference type="PIRSR" id="PIRSR006769-1"/>
    </source>
</evidence>
<dbReference type="PIRSF" id="PIRSF006769">
    <property type="entry name" value="RibD"/>
    <property type="match status" value="1"/>
</dbReference>
<proteinExistence type="inferred from homology"/>
<feature type="binding site" evidence="17">
    <location>
        <position position="164"/>
    </location>
    <ligand>
        <name>NADP(+)</name>
        <dbReference type="ChEBI" id="CHEBI:58349"/>
    </ligand>
</feature>
<dbReference type="Proteomes" id="UP000606499">
    <property type="component" value="Unassembled WGS sequence"/>
</dbReference>
<feature type="active site" description="Proton donor" evidence="16">
    <location>
        <position position="46"/>
    </location>
</feature>
<keyword evidence="9 15" id="KW-0862">Zinc</keyword>
<sequence>MRRALELARRGAGRVSPNPMVGCVIARGGRVIGEGWHETCGGPHAERNALAACTEDPAGATLYVTLEPCCHWGRTPPCTDAILERGIARVVVGCTDPNPLVDGKGVRLLREAGVEVETGVLEQECWRLNEVFFHFIQHRTPFVVYKYAMTLDGKTASASGDSRWVSGEAARCRVHEVRGQLSAIMVGVDTVLADDPLLTCRIPGGRDPLRIVCDSRARTPLDSRLIQSAGEIPTIIAAVGWNERAAALKKAGAQILLCGERDGRVDLRELMRQLGARGVDSILLEGGTTLAFAALEAGIVRKVQAYIAPKLLGGSTARTPAGGQGLARMADAWRLTGLTAEPVGEDFLLEGYLPCSQDL</sequence>
<evidence type="ECO:0000256" key="6">
    <source>
        <dbReference type="ARBA" id="ARBA00022619"/>
    </source>
</evidence>
<evidence type="ECO:0000256" key="5">
    <source>
        <dbReference type="ARBA" id="ARBA00007417"/>
    </source>
</evidence>
<keyword evidence="8 15" id="KW-0378">Hydrolase</keyword>
<protein>
    <recommendedName>
        <fullName evidence="15">Riboflavin biosynthesis protein RibD</fullName>
    </recommendedName>
    <domain>
        <recommendedName>
            <fullName evidence="15">Diaminohydroxyphosphoribosylaminopyrimidine deaminase</fullName>
            <shortName evidence="15">DRAP deaminase</shortName>
            <ecNumber evidence="15">3.5.4.26</ecNumber>
        </recommendedName>
        <alternativeName>
            <fullName evidence="15">Riboflavin-specific deaminase</fullName>
        </alternativeName>
    </domain>
    <domain>
        <recommendedName>
            <fullName evidence="15">5-amino-6-(5-phosphoribosylamino)uracil reductase</fullName>
            <ecNumber evidence="15">1.1.1.193</ecNumber>
        </recommendedName>
        <alternativeName>
            <fullName evidence="15">HTP reductase</fullName>
        </alternativeName>
    </domain>
</protein>
<evidence type="ECO:0000256" key="18">
    <source>
        <dbReference type="PIRSR" id="PIRSR006769-3"/>
    </source>
</evidence>
<organism evidence="20 21">
    <name type="scientific">Agathobaculum faecis</name>
    <dbReference type="NCBI Taxonomy" id="2763013"/>
    <lineage>
        <taxon>Bacteria</taxon>
        <taxon>Bacillati</taxon>
        <taxon>Bacillota</taxon>
        <taxon>Clostridia</taxon>
        <taxon>Eubacteriales</taxon>
        <taxon>Butyricicoccaceae</taxon>
        <taxon>Agathobaculum</taxon>
    </lineage>
</organism>
<evidence type="ECO:0000256" key="14">
    <source>
        <dbReference type="ARBA" id="ARBA00049886"/>
    </source>
</evidence>
<comment type="caution">
    <text evidence="20">The sequence shown here is derived from an EMBL/GenBank/DDBJ whole genome shotgun (WGS) entry which is preliminary data.</text>
</comment>
<feature type="binding site" evidence="17">
    <location>
        <position position="190"/>
    </location>
    <ligand>
        <name>NADP(+)</name>
        <dbReference type="ChEBI" id="CHEBI:58349"/>
    </ligand>
</feature>
<comment type="function">
    <text evidence="1 15">Converts 2,5-diamino-6-(ribosylamino)-4(3h)-pyrimidinone 5'-phosphate into 5-amino-6-(ribosylamino)-2,4(1h,3h)-pyrimidinedione 5'-phosphate.</text>
</comment>
<dbReference type="SUPFAM" id="SSF53927">
    <property type="entry name" value="Cytidine deaminase-like"/>
    <property type="match status" value="1"/>
</dbReference>
<dbReference type="AlphaFoldDB" id="A0A923LST8"/>
<evidence type="ECO:0000256" key="4">
    <source>
        <dbReference type="ARBA" id="ARBA00005259"/>
    </source>
</evidence>
<feature type="binding site" evidence="17">
    <location>
        <position position="215"/>
    </location>
    <ligand>
        <name>NADP(+)</name>
        <dbReference type="ChEBI" id="CHEBI:58349"/>
    </ligand>
</feature>
<dbReference type="PROSITE" id="PS00903">
    <property type="entry name" value="CYT_DCMP_DEAMINASES_1"/>
    <property type="match status" value="1"/>
</dbReference>
<dbReference type="FunFam" id="3.40.140.10:FF:000025">
    <property type="entry name" value="Riboflavin biosynthesis protein RibD"/>
    <property type="match status" value="1"/>
</dbReference>
<evidence type="ECO:0000256" key="3">
    <source>
        <dbReference type="ARBA" id="ARBA00004910"/>
    </source>
</evidence>
<dbReference type="PANTHER" id="PTHR38011:SF7">
    <property type="entry name" value="2,5-DIAMINO-6-RIBOSYLAMINO-4(3H)-PYRIMIDINONE 5'-PHOSPHATE REDUCTASE"/>
    <property type="match status" value="1"/>
</dbReference>
<evidence type="ECO:0000256" key="10">
    <source>
        <dbReference type="ARBA" id="ARBA00022857"/>
    </source>
</evidence>
<feature type="binding site" evidence="17">
    <location>
        <position position="194"/>
    </location>
    <ligand>
        <name>NADP(+)</name>
        <dbReference type="ChEBI" id="CHEBI:58349"/>
    </ligand>
</feature>
<feature type="binding site" evidence="18">
    <location>
        <position position="44"/>
    </location>
    <ligand>
        <name>Zn(2+)</name>
        <dbReference type="ChEBI" id="CHEBI:29105"/>
        <note>catalytic</note>
    </ligand>
</feature>
<gene>
    <name evidence="20" type="primary">ribD</name>
    <name evidence="20" type="ORF">H8S45_03955</name>
</gene>
<evidence type="ECO:0000256" key="1">
    <source>
        <dbReference type="ARBA" id="ARBA00002151"/>
    </source>
</evidence>
<dbReference type="Pfam" id="PF00383">
    <property type="entry name" value="dCMP_cyt_deam_1"/>
    <property type="match status" value="1"/>
</dbReference>
<dbReference type="GO" id="GO:0050661">
    <property type="term" value="F:NADP binding"/>
    <property type="evidence" value="ECO:0007669"/>
    <property type="project" value="InterPro"/>
</dbReference>
<evidence type="ECO:0000256" key="15">
    <source>
        <dbReference type="PIRNR" id="PIRNR006769"/>
    </source>
</evidence>
<dbReference type="PROSITE" id="PS51747">
    <property type="entry name" value="CYT_DCMP_DEAMINASES_2"/>
    <property type="match status" value="1"/>
</dbReference>
<dbReference type="InterPro" id="IPR024072">
    <property type="entry name" value="DHFR-like_dom_sf"/>
</dbReference>
<dbReference type="PANTHER" id="PTHR38011">
    <property type="entry name" value="DIHYDROFOLATE REDUCTASE FAMILY PROTEIN (AFU_ORTHOLOGUE AFUA_8G06820)"/>
    <property type="match status" value="1"/>
</dbReference>
<dbReference type="GO" id="GO:0008835">
    <property type="term" value="F:diaminohydroxyphosphoribosylaminopyrimidine deaminase activity"/>
    <property type="evidence" value="ECO:0007669"/>
    <property type="project" value="UniProtKB-EC"/>
</dbReference>
<dbReference type="InterPro" id="IPR002125">
    <property type="entry name" value="CMP_dCMP_dom"/>
</dbReference>
<keyword evidence="10 15" id="KW-0521">NADP</keyword>
<comment type="pathway">
    <text evidence="2 15">Cofactor biosynthesis; riboflavin biosynthesis; 5-amino-6-(D-ribitylamino)uracil from GTP: step 2/4.</text>
</comment>
<accession>A0A923LST8</accession>
<comment type="similarity">
    <text evidence="4 15">In the N-terminal section; belongs to the cytidine and deoxycytidylate deaminase family.</text>
</comment>
<dbReference type="Pfam" id="PF01872">
    <property type="entry name" value="RibD_C"/>
    <property type="match status" value="1"/>
</dbReference>
<dbReference type="InterPro" id="IPR016193">
    <property type="entry name" value="Cytidine_deaminase-like"/>
</dbReference>
<feature type="binding site" evidence="17">
    <location>
        <position position="201"/>
    </location>
    <ligand>
        <name>substrate</name>
    </ligand>
</feature>
<evidence type="ECO:0000256" key="9">
    <source>
        <dbReference type="ARBA" id="ARBA00022833"/>
    </source>
</evidence>
<feature type="binding site" evidence="18">
    <location>
        <position position="69"/>
    </location>
    <ligand>
        <name>Zn(2+)</name>
        <dbReference type="ChEBI" id="CHEBI:29105"/>
        <note>catalytic</note>
    </ligand>
</feature>
<feature type="domain" description="CMP/dCMP-type deaminase" evidence="19">
    <location>
        <begin position="1"/>
        <end position="116"/>
    </location>
</feature>
<dbReference type="GO" id="GO:0008270">
    <property type="term" value="F:zinc ion binding"/>
    <property type="evidence" value="ECO:0007669"/>
    <property type="project" value="InterPro"/>
</dbReference>
<comment type="cofactor">
    <cofactor evidence="15 18">
        <name>Zn(2+)</name>
        <dbReference type="ChEBI" id="CHEBI:29105"/>
    </cofactor>
    <text evidence="15 18">Binds 1 zinc ion.</text>
</comment>
<dbReference type="CDD" id="cd01284">
    <property type="entry name" value="Riboflavin_deaminase-reductase"/>
    <property type="match status" value="1"/>
</dbReference>
<evidence type="ECO:0000256" key="11">
    <source>
        <dbReference type="ARBA" id="ARBA00023002"/>
    </source>
</evidence>
<evidence type="ECO:0000256" key="2">
    <source>
        <dbReference type="ARBA" id="ARBA00004882"/>
    </source>
</evidence>
<dbReference type="GO" id="GO:0008703">
    <property type="term" value="F:5-amino-6-(5-phosphoribosylamino)uracil reductase activity"/>
    <property type="evidence" value="ECO:0007669"/>
    <property type="project" value="UniProtKB-EC"/>
</dbReference>
<dbReference type="NCBIfam" id="TIGR00227">
    <property type="entry name" value="ribD_Cterm"/>
    <property type="match status" value="1"/>
</dbReference>
<dbReference type="NCBIfam" id="TIGR00326">
    <property type="entry name" value="eubact_ribD"/>
    <property type="match status" value="1"/>
</dbReference>
<feature type="binding site" evidence="17">
    <location>
        <position position="178"/>
    </location>
    <ligand>
        <name>substrate</name>
    </ligand>
</feature>
<reference evidence="20" key="1">
    <citation type="submission" date="2020-08" db="EMBL/GenBank/DDBJ databases">
        <title>Genome public.</title>
        <authorList>
            <person name="Liu C."/>
            <person name="Sun Q."/>
        </authorList>
    </citation>
    <scope>NUCLEOTIDE SEQUENCE</scope>
    <source>
        <strain evidence="20">NSJ-28</strain>
    </source>
</reference>
<evidence type="ECO:0000256" key="12">
    <source>
        <dbReference type="ARBA" id="ARBA00023268"/>
    </source>
</evidence>
<dbReference type="EMBL" id="JACOPL010000003">
    <property type="protein sequence ID" value="MBC5724613.1"/>
    <property type="molecule type" value="Genomic_DNA"/>
</dbReference>
<dbReference type="InterPro" id="IPR004794">
    <property type="entry name" value="Eubact_RibD"/>
</dbReference>
<evidence type="ECO:0000259" key="19">
    <source>
        <dbReference type="PROSITE" id="PS51747"/>
    </source>
</evidence>
<keyword evidence="12" id="KW-0511">Multifunctional enzyme</keyword>
<evidence type="ECO:0000256" key="8">
    <source>
        <dbReference type="ARBA" id="ARBA00022801"/>
    </source>
</evidence>
<keyword evidence="21" id="KW-1185">Reference proteome</keyword>
<feature type="binding site" evidence="17">
    <location>
        <position position="148"/>
    </location>
    <ligand>
        <name>NADP(+)</name>
        <dbReference type="ChEBI" id="CHEBI:58349"/>
    </ligand>
</feature>
<dbReference type="EC" id="1.1.1.193" evidence="15"/>
<evidence type="ECO:0000256" key="13">
    <source>
        <dbReference type="ARBA" id="ARBA00049861"/>
    </source>
</evidence>
<keyword evidence="7 15" id="KW-0479">Metal-binding</keyword>
<keyword evidence="11 15" id="KW-0560">Oxidoreductase</keyword>
<dbReference type="SUPFAM" id="SSF53597">
    <property type="entry name" value="Dihydrofolate reductase-like"/>
    <property type="match status" value="1"/>
</dbReference>
<feature type="binding site" evidence="17">
    <location>
        <begin position="287"/>
        <end position="293"/>
    </location>
    <ligand>
        <name>NADP(+)</name>
        <dbReference type="ChEBI" id="CHEBI:58349"/>
    </ligand>
</feature>
<feature type="binding site" evidence="17">
    <location>
        <position position="285"/>
    </location>
    <ligand>
        <name>substrate</name>
    </ligand>
</feature>
<evidence type="ECO:0000256" key="17">
    <source>
        <dbReference type="PIRSR" id="PIRSR006769-2"/>
    </source>
</evidence>
<dbReference type="InterPro" id="IPR002734">
    <property type="entry name" value="RibDG_C"/>
</dbReference>
<dbReference type="InterPro" id="IPR050765">
    <property type="entry name" value="Riboflavin_Biosynth_HTPR"/>
</dbReference>
<evidence type="ECO:0000313" key="20">
    <source>
        <dbReference type="EMBL" id="MBC5724613.1"/>
    </source>
</evidence>
<evidence type="ECO:0000313" key="21">
    <source>
        <dbReference type="Proteomes" id="UP000606499"/>
    </source>
</evidence>
<comment type="pathway">
    <text evidence="3 15">Cofactor biosynthesis; riboflavin biosynthesis; 5-amino-6-(D-ribitylamino)uracil from GTP: step 3/4.</text>
</comment>
<feature type="binding site" evidence="17">
    <location>
        <position position="162"/>
    </location>
    <ligand>
        <name>substrate</name>
    </ligand>
</feature>